<feature type="signal peptide" evidence="2">
    <location>
        <begin position="1"/>
        <end position="20"/>
    </location>
</feature>
<dbReference type="Proteomes" id="UP001497623">
    <property type="component" value="Unassembled WGS sequence"/>
</dbReference>
<comment type="caution">
    <text evidence="3">The sequence shown here is derived from an EMBL/GenBank/DDBJ whole genome shotgun (WGS) entry which is preliminary data.</text>
</comment>
<protein>
    <submittedName>
        <fullName evidence="3">Uncharacterized protein</fullName>
    </submittedName>
</protein>
<name>A0AAV2S6N8_MEGNR</name>
<organism evidence="3 4">
    <name type="scientific">Meganyctiphanes norvegica</name>
    <name type="common">Northern krill</name>
    <name type="synonym">Thysanopoda norvegica</name>
    <dbReference type="NCBI Taxonomy" id="48144"/>
    <lineage>
        <taxon>Eukaryota</taxon>
        <taxon>Metazoa</taxon>
        <taxon>Ecdysozoa</taxon>
        <taxon>Arthropoda</taxon>
        <taxon>Crustacea</taxon>
        <taxon>Multicrustacea</taxon>
        <taxon>Malacostraca</taxon>
        <taxon>Eumalacostraca</taxon>
        <taxon>Eucarida</taxon>
        <taxon>Euphausiacea</taxon>
        <taxon>Euphausiidae</taxon>
        <taxon>Meganyctiphanes</taxon>
    </lineage>
</organism>
<feature type="chain" id="PRO_5044010787" evidence="2">
    <location>
        <begin position="21"/>
        <end position="154"/>
    </location>
</feature>
<sequence>VSGHGVFLPALLSVWSPSSGSVCNKRVSLDLDQDYLGVLPDSSHLSDPGSSMRCFECSSGSGVQGRYDLNRVVSGQEIFQPALLSVWSASGGSVCDKRVSLDLDQDYLGVLPDSSHLSDPSSSMRCLNVLADQGSRKGPISTERSLGKESFSQL</sequence>
<feature type="region of interest" description="Disordered" evidence="1">
    <location>
        <begin position="134"/>
        <end position="154"/>
    </location>
</feature>
<keyword evidence="2" id="KW-0732">Signal</keyword>
<accession>A0AAV2S6N8</accession>
<evidence type="ECO:0000313" key="3">
    <source>
        <dbReference type="EMBL" id="CAL4163224.1"/>
    </source>
</evidence>
<keyword evidence="4" id="KW-1185">Reference proteome</keyword>
<gene>
    <name evidence="3" type="ORF">MNOR_LOCUS32941</name>
</gene>
<feature type="non-terminal residue" evidence="3">
    <location>
        <position position="1"/>
    </location>
</feature>
<dbReference type="EMBL" id="CAXKWB010046057">
    <property type="protein sequence ID" value="CAL4163224.1"/>
    <property type="molecule type" value="Genomic_DNA"/>
</dbReference>
<dbReference type="AlphaFoldDB" id="A0AAV2S6N8"/>
<evidence type="ECO:0000256" key="1">
    <source>
        <dbReference type="SAM" id="MobiDB-lite"/>
    </source>
</evidence>
<evidence type="ECO:0000256" key="2">
    <source>
        <dbReference type="SAM" id="SignalP"/>
    </source>
</evidence>
<evidence type="ECO:0000313" key="4">
    <source>
        <dbReference type="Proteomes" id="UP001497623"/>
    </source>
</evidence>
<proteinExistence type="predicted"/>
<reference evidence="3 4" key="1">
    <citation type="submission" date="2024-05" db="EMBL/GenBank/DDBJ databases">
        <authorList>
            <person name="Wallberg A."/>
        </authorList>
    </citation>
    <scope>NUCLEOTIDE SEQUENCE [LARGE SCALE GENOMIC DNA]</scope>
</reference>